<dbReference type="Proteomes" id="UP001165079">
    <property type="component" value="Unassembled WGS sequence"/>
</dbReference>
<evidence type="ECO:0000313" key="3">
    <source>
        <dbReference type="EMBL" id="GLZ81485.1"/>
    </source>
</evidence>
<dbReference type="PROSITE" id="PS00455">
    <property type="entry name" value="AMP_BINDING"/>
    <property type="match status" value="1"/>
</dbReference>
<dbReference type="InterPro" id="IPR025110">
    <property type="entry name" value="AMP-bd_C"/>
</dbReference>
<name>A0A9W6WE36_9ACTN</name>
<dbReference type="RefSeq" id="WP_285666965.1">
    <property type="nucleotide sequence ID" value="NZ_BSTX01000006.1"/>
</dbReference>
<comment type="caution">
    <text evidence="3">The sequence shown here is derived from an EMBL/GenBank/DDBJ whole genome shotgun (WGS) entry which is preliminary data.</text>
</comment>
<dbReference type="EMBL" id="BSTX01000006">
    <property type="protein sequence ID" value="GLZ81485.1"/>
    <property type="molecule type" value="Genomic_DNA"/>
</dbReference>
<evidence type="ECO:0008006" key="5">
    <source>
        <dbReference type="Google" id="ProtNLM"/>
    </source>
</evidence>
<dbReference type="InterPro" id="IPR000873">
    <property type="entry name" value="AMP-dep_synth/lig_dom"/>
</dbReference>
<keyword evidence="4" id="KW-1185">Reference proteome</keyword>
<evidence type="ECO:0000259" key="1">
    <source>
        <dbReference type="Pfam" id="PF00501"/>
    </source>
</evidence>
<dbReference type="GO" id="GO:0005737">
    <property type="term" value="C:cytoplasm"/>
    <property type="evidence" value="ECO:0007669"/>
    <property type="project" value="TreeGrafter"/>
</dbReference>
<protein>
    <recommendedName>
        <fullName evidence="5">Amino acid adenylation domain-containing protein</fullName>
    </recommendedName>
</protein>
<dbReference type="Gene3D" id="3.40.50.980">
    <property type="match status" value="2"/>
</dbReference>
<evidence type="ECO:0000259" key="2">
    <source>
        <dbReference type="Pfam" id="PF13193"/>
    </source>
</evidence>
<dbReference type="InterPro" id="IPR045851">
    <property type="entry name" value="AMP-bd_C_sf"/>
</dbReference>
<dbReference type="AlphaFoldDB" id="A0A9W6WE36"/>
<dbReference type="CDD" id="cd05930">
    <property type="entry name" value="A_NRPS"/>
    <property type="match status" value="1"/>
</dbReference>
<evidence type="ECO:0000313" key="4">
    <source>
        <dbReference type="Proteomes" id="UP001165079"/>
    </source>
</evidence>
<dbReference type="GO" id="GO:0044550">
    <property type="term" value="P:secondary metabolite biosynthetic process"/>
    <property type="evidence" value="ECO:0007669"/>
    <property type="project" value="TreeGrafter"/>
</dbReference>
<dbReference type="SUPFAM" id="SSF56801">
    <property type="entry name" value="Acetyl-CoA synthetase-like"/>
    <property type="match status" value="1"/>
</dbReference>
<accession>A0A9W6WE36</accession>
<organism evidence="3 4">
    <name type="scientific">Actinorhabdospora filicis</name>
    <dbReference type="NCBI Taxonomy" id="1785913"/>
    <lineage>
        <taxon>Bacteria</taxon>
        <taxon>Bacillati</taxon>
        <taxon>Actinomycetota</taxon>
        <taxon>Actinomycetes</taxon>
        <taxon>Micromonosporales</taxon>
        <taxon>Micromonosporaceae</taxon>
        <taxon>Actinorhabdospora</taxon>
    </lineage>
</organism>
<dbReference type="Gene3D" id="3.30.300.30">
    <property type="match status" value="1"/>
</dbReference>
<gene>
    <name evidence="3" type="ORF">Afil01_62920</name>
</gene>
<reference evidence="3" key="1">
    <citation type="submission" date="2023-03" db="EMBL/GenBank/DDBJ databases">
        <title>Actinorhabdospora filicis NBRC 111898.</title>
        <authorList>
            <person name="Ichikawa N."/>
            <person name="Sato H."/>
            <person name="Tonouchi N."/>
        </authorList>
    </citation>
    <scope>NUCLEOTIDE SEQUENCE</scope>
    <source>
        <strain evidence="3">NBRC 111898</strain>
    </source>
</reference>
<feature type="domain" description="AMP-dependent synthetase/ligase" evidence="1">
    <location>
        <begin position="17"/>
        <end position="342"/>
    </location>
</feature>
<dbReference type="GO" id="GO:0031177">
    <property type="term" value="F:phosphopantetheine binding"/>
    <property type="evidence" value="ECO:0007669"/>
    <property type="project" value="TreeGrafter"/>
</dbReference>
<dbReference type="GO" id="GO:0043041">
    <property type="term" value="P:amino acid activation for nonribosomal peptide biosynthetic process"/>
    <property type="evidence" value="ECO:0007669"/>
    <property type="project" value="TreeGrafter"/>
</dbReference>
<dbReference type="PANTHER" id="PTHR45527">
    <property type="entry name" value="NONRIBOSOMAL PEPTIDE SYNTHETASE"/>
    <property type="match status" value="1"/>
</dbReference>
<dbReference type="PANTHER" id="PTHR45527:SF1">
    <property type="entry name" value="FATTY ACID SYNTHASE"/>
    <property type="match status" value="1"/>
</dbReference>
<dbReference type="Pfam" id="PF00501">
    <property type="entry name" value="AMP-binding"/>
    <property type="match status" value="1"/>
</dbReference>
<dbReference type="Pfam" id="PF13193">
    <property type="entry name" value="AMP-binding_C"/>
    <property type="match status" value="1"/>
</dbReference>
<sequence>MTPTTVGAPDLLAAVRTHTGTAILHNGAPIGYRELTARASAVAAALGPHPGAVGVYTSRTPETVIALLGVLTAGGAYVPVDPAYPEERQEAMLAAAGTGTVLVTAPGQAPPPGAVVVDVRGLGETDTETEPSPVDGTDAAYILFTSGSTGAPKPVVTPRRAISTVTAALRDLFGVTPADRVLQFASLSWDTCFEEILPALTSGATLVVDDEAHTGSFPRFLRMTAERGVTVLDLPTAYWHELVRHLAEDGGTLPESLRLLIIGGEAAAPARLAEWHGLGAGGVRLLNTYGCTETTLITHAVELGETVEGRVPIGRALPHVLERVTPEGELLIGGPALSLGYLGLPEATAARFGGDGFFRTGDRVERLPDGRLLHLGRLDGEVKIRGVRVDPAEVESLIGAHPDVAAVAVTGMAAAGRTVLTAYVVPAAHADPGALRASVLARLRATAPAHLLPGRLRVVPELAHTASGKVDRAGTRRRYEQGGEA</sequence>
<dbReference type="Gene3D" id="2.30.38.10">
    <property type="entry name" value="Luciferase, Domain 3"/>
    <property type="match status" value="1"/>
</dbReference>
<dbReference type="InterPro" id="IPR020845">
    <property type="entry name" value="AMP-binding_CS"/>
</dbReference>
<feature type="domain" description="AMP-binding enzyme C-terminal" evidence="2">
    <location>
        <begin position="393"/>
        <end position="469"/>
    </location>
</feature>
<proteinExistence type="predicted"/>